<feature type="compositionally biased region" description="Polar residues" evidence="1">
    <location>
        <begin position="338"/>
        <end position="351"/>
    </location>
</feature>
<dbReference type="OrthoDB" id="125347at2759"/>
<feature type="region of interest" description="Disordered" evidence="1">
    <location>
        <begin position="279"/>
        <end position="310"/>
    </location>
</feature>
<dbReference type="Proteomes" id="UP000000305">
    <property type="component" value="Unassembled WGS sequence"/>
</dbReference>
<dbReference type="HOGENOM" id="CLU_698808_0_0_1"/>
<gene>
    <name evidence="2" type="ORF">DAPPUDRAFT_309869</name>
</gene>
<protein>
    <submittedName>
        <fullName evidence="2">Uncharacterized protein</fullName>
    </submittedName>
</protein>
<evidence type="ECO:0000256" key="1">
    <source>
        <dbReference type="SAM" id="MobiDB-lite"/>
    </source>
</evidence>
<name>E9FR11_DAPPU</name>
<feature type="compositionally biased region" description="Low complexity" evidence="1">
    <location>
        <begin position="185"/>
        <end position="207"/>
    </location>
</feature>
<feature type="region of interest" description="Disordered" evidence="1">
    <location>
        <begin position="328"/>
        <end position="370"/>
    </location>
</feature>
<accession>E9FR11</accession>
<feature type="region of interest" description="Disordered" evidence="1">
    <location>
        <begin position="176"/>
        <end position="207"/>
    </location>
</feature>
<dbReference type="KEGG" id="dpx:DAPPUDRAFT_309869"/>
<reference evidence="2 3" key="1">
    <citation type="journal article" date="2011" name="Science">
        <title>The ecoresponsive genome of Daphnia pulex.</title>
        <authorList>
            <person name="Colbourne J.K."/>
            <person name="Pfrender M.E."/>
            <person name="Gilbert D."/>
            <person name="Thomas W.K."/>
            <person name="Tucker A."/>
            <person name="Oakley T.H."/>
            <person name="Tokishita S."/>
            <person name="Aerts A."/>
            <person name="Arnold G.J."/>
            <person name="Basu M.K."/>
            <person name="Bauer D.J."/>
            <person name="Caceres C.E."/>
            <person name="Carmel L."/>
            <person name="Casola C."/>
            <person name="Choi J.H."/>
            <person name="Detter J.C."/>
            <person name="Dong Q."/>
            <person name="Dusheyko S."/>
            <person name="Eads B.D."/>
            <person name="Frohlich T."/>
            <person name="Geiler-Samerotte K.A."/>
            <person name="Gerlach D."/>
            <person name="Hatcher P."/>
            <person name="Jogdeo S."/>
            <person name="Krijgsveld J."/>
            <person name="Kriventseva E.V."/>
            <person name="Kultz D."/>
            <person name="Laforsch C."/>
            <person name="Lindquist E."/>
            <person name="Lopez J."/>
            <person name="Manak J.R."/>
            <person name="Muller J."/>
            <person name="Pangilinan J."/>
            <person name="Patwardhan R.P."/>
            <person name="Pitluck S."/>
            <person name="Pritham E.J."/>
            <person name="Rechtsteiner A."/>
            <person name="Rho M."/>
            <person name="Rogozin I.B."/>
            <person name="Sakarya O."/>
            <person name="Salamov A."/>
            <person name="Schaack S."/>
            <person name="Shapiro H."/>
            <person name="Shiga Y."/>
            <person name="Skalitzky C."/>
            <person name="Smith Z."/>
            <person name="Souvorov A."/>
            <person name="Sung W."/>
            <person name="Tang Z."/>
            <person name="Tsuchiya D."/>
            <person name="Tu H."/>
            <person name="Vos H."/>
            <person name="Wang M."/>
            <person name="Wolf Y.I."/>
            <person name="Yamagata H."/>
            <person name="Yamada T."/>
            <person name="Ye Y."/>
            <person name="Shaw J.R."/>
            <person name="Andrews J."/>
            <person name="Crease T.J."/>
            <person name="Tang H."/>
            <person name="Lucas S.M."/>
            <person name="Robertson H.M."/>
            <person name="Bork P."/>
            <person name="Koonin E.V."/>
            <person name="Zdobnov E.M."/>
            <person name="Grigoriev I.V."/>
            <person name="Lynch M."/>
            <person name="Boore J.L."/>
        </authorList>
    </citation>
    <scope>NUCLEOTIDE SEQUENCE [LARGE SCALE GENOMIC DNA]</scope>
</reference>
<evidence type="ECO:0000313" key="2">
    <source>
        <dbReference type="EMBL" id="EFX90270.1"/>
    </source>
</evidence>
<dbReference type="EMBL" id="GL732523">
    <property type="protein sequence ID" value="EFX90270.1"/>
    <property type="molecule type" value="Genomic_DNA"/>
</dbReference>
<dbReference type="InParanoid" id="E9FR11"/>
<evidence type="ECO:0000313" key="3">
    <source>
        <dbReference type="Proteomes" id="UP000000305"/>
    </source>
</evidence>
<sequence>MVRSCGLSCLEYADDRGDIWLEIKPPSFATFRVPSFGYRTHLMRLLVDRHLSYWFEVLGHCVRSGTFRSLTSGGIDPSLVKPLLDSLNGGATVCHGRGSVLKRVHQFHPREALEQGLAGQNYFTLPDYRYRSYDCARLIDAKTGATQCFACLQPYEPHRPESPLDGIHASSVIRLQQQQPRDGLSQPSAASQQQEEQHNRQQQQQQQHNLLTNEPLNLSIHPIMEKSVIDSPEMKKTEFHFMSPDGFSNRNIILSGRRLLTPSPSAVARQSPLLPLAVQQTSPQPAIQQHHHHHHYYYNGGSKPSAVDQNPDDYRLAKEAAFLSLSNERPATKDQRPSQDWQHISTTNRENLGSKLGTGTEVDMKSDDPEFPNEWIKQEVLDSSNMNTNNMITFK</sequence>
<organism evidence="2 3">
    <name type="scientific">Daphnia pulex</name>
    <name type="common">Water flea</name>
    <dbReference type="NCBI Taxonomy" id="6669"/>
    <lineage>
        <taxon>Eukaryota</taxon>
        <taxon>Metazoa</taxon>
        <taxon>Ecdysozoa</taxon>
        <taxon>Arthropoda</taxon>
        <taxon>Crustacea</taxon>
        <taxon>Branchiopoda</taxon>
        <taxon>Diplostraca</taxon>
        <taxon>Cladocera</taxon>
        <taxon>Anomopoda</taxon>
        <taxon>Daphniidae</taxon>
        <taxon>Daphnia</taxon>
    </lineage>
</organism>
<keyword evidence="3" id="KW-1185">Reference proteome</keyword>
<proteinExistence type="predicted"/>
<dbReference type="AlphaFoldDB" id="E9FR11"/>